<dbReference type="Gene3D" id="2.115.10.20">
    <property type="entry name" value="Glycosyl hydrolase domain, family 43"/>
    <property type="match status" value="1"/>
</dbReference>
<proteinExistence type="predicted"/>
<keyword evidence="2" id="KW-1185">Reference proteome</keyword>
<keyword evidence="1" id="KW-0378">Hydrolase</keyword>
<evidence type="ECO:0000313" key="2">
    <source>
        <dbReference type="Proteomes" id="UP000187464"/>
    </source>
</evidence>
<dbReference type="SUPFAM" id="SSF75005">
    <property type="entry name" value="Arabinanase/levansucrase/invertase"/>
    <property type="match status" value="1"/>
</dbReference>
<dbReference type="STRING" id="1642647.PSM36_2303"/>
<accession>A0A1R3T747</accession>
<dbReference type="InterPro" id="IPR023296">
    <property type="entry name" value="Glyco_hydro_beta-prop_sf"/>
</dbReference>
<dbReference type="GO" id="GO:0016787">
    <property type="term" value="F:hydrolase activity"/>
    <property type="evidence" value="ECO:0007669"/>
    <property type="project" value="UniProtKB-KW"/>
</dbReference>
<dbReference type="Proteomes" id="UP000187464">
    <property type="component" value="Chromosome I"/>
</dbReference>
<dbReference type="RefSeq" id="WP_019540311.1">
    <property type="nucleotide sequence ID" value="NZ_LT605205.1"/>
</dbReference>
<name>A0A1R3T747_9BACT</name>
<evidence type="ECO:0000313" key="1">
    <source>
        <dbReference type="EMBL" id="SCD21108.1"/>
    </source>
</evidence>
<dbReference type="AlphaFoldDB" id="A0A1R3T747"/>
<dbReference type="EMBL" id="LT605205">
    <property type="protein sequence ID" value="SCD21108.1"/>
    <property type="molecule type" value="Genomic_DNA"/>
</dbReference>
<sequence length="343" mass="39782">MKSFFICFIVVLLWGCQSRTDSERPLTITPQIRYEFSGGAGHYNYAPSVIQDQYGIRYGFICENRDPFEIVDYVYLYKGIPTADGYVWQPGTQIIAPSETGWDNCHICDPDVREFKTTYKGETYNWIMTYLGVDQWDSKHNQIGLAISKNIEGPYIKFDRNPLIPYEDRTKWGVGQSTTIVKDSTTIQLFYSSTTENGRFCMREIKMNDLDNIVIGEEKPIRFMGSNNYPAMSDKNIYMVSEMRVGPIEEIPTWVGDVSRLAYMPRTEDMFSEENRWIEIGHVGPEESGFPRNHNPGILTDTKGYMLNDDELIMYFTPAMTGENWLWSYDLYSATFNLKSYFK</sequence>
<reference evidence="1 2" key="1">
    <citation type="submission" date="2016-08" db="EMBL/GenBank/DDBJ databases">
        <authorList>
            <person name="Seilhamer J.J."/>
        </authorList>
    </citation>
    <scope>NUCLEOTIDE SEQUENCE [LARGE SCALE GENOMIC DNA]</scope>
    <source>
        <strain evidence="1">M3/6</strain>
    </source>
</reference>
<organism evidence="1 2">
    <name type="scientific">Proteiniphilum saccharofermentans</name>
    <dbReference type="NCBI Taxonomy" id="1642647"/>
    <lineage>
        <taxon>Bacteria</taxon>
        <taxon>Pseudomonadati</taxon>
        <taxon>Bacteroidota</taxon>
        <taxon>Bacteroidia</taxon>
        <taxon>Bacteroidales</taxon>
        <taxon>Dysgonomonadaceae</taxon>
        <taxon>Proteiniphilum</taxon>
    </lineage>
</organism>
<protein>
    <submittedName>
        <fullName evidence="1">Putative Glycosyl hydrolase family 43</fullName>
    </submittedName>
</protein>
<dbReference type="KEGG" id="psac:PSM36_2303"/>
<gene>
    <name evidence="1" type="ORF">PSM36_2303</name>
</gene>